<dbReference type="InterPro" id="IPR002110">
    <property type="entry name" value="Ankyrin_rpt"/>
</dbReference>
<dbReference type="InterPro" id="IPR036770">
    <property type="entry name" value="Ankyrin_rpt-contain_sf"/>
</dbReference>
<dbReference type="InterPro" id="IPR001841">
    <property type="entry name" value="Znf_RING"/>
</dbReference>
<accession>A0A067CH68</accession>
<dbReference type="Pfam" id="PF12796">
    <property type="entry name" value="Ank_2"/>
    <property type="match status" value="1"/>
</dbReference>
<sequence length="539" mass="58899">MLERQASRSLQALESLEKSLVSLKLKRSKLRSKQAGLSDQDVYGAQLYAKKLALLDASVADLQARKEDAFRVEFFDPEKVPLFAAAYGVVKVLQDFVATMTPATSAFLEQRDETTGSTPLLMACSKGYVDCAKILIAVGAHVGAINSTGSTALHCAAAAGHPEVVQLLLAVPYFDPYVRNQRQLTALHVARIACLEHDHWASFEECARLLEERCSLYRGWLYESVESPLVKMPLGLRPWKLSRFVIVLRTDVRSTSLEMSFFDAKQGSRLPPVPSSTVLYKLGTPMVKPGTQRAFGNKDHSFYFAGAHRTHEDQPSVMRKLECAALDANGLASWSIFFDTYSMTKDVPDPLLVPLVAATPPPPATETPSMLQQLPRRSRRSLSELTSAESNAQVAEASSVLQLPWRTRRGHSDTKPMANETSSSVLQVPWRQPSLSEPKQLALPEPEAAGEVAPSAPLLSPINKVVAASAPPLDESGLLNLAGQRECVVCFDGPQSAVCVPCGHNAVCMRCADHLLAAPVKQCPVCRSPVREIIRLFQC</sequence>
<dbReference type="EMBL" id="KK583204">
    <property type="protein sequence ID" value="KDO29838.1"/>
    <property type="molecule type" value="Genomic_DNA"/>
</dbReference>
<evidence type="ECO:0000256" key="3">
    <source>
        <dbReference type="PROSITE-ProRule" id="PRU00023"/>
    </source>
</evidence>
<proteinExistence type="predicted"/>
<keyword evidence="8" id="KW-1185">Reference proteome</keyword>
<dbReference type="Gene3D" id="3.30.40.10">
    <property type="entry name" value="Zinc/RING finger domain, C3HC4 (zinc finger)"/>
    <property type="match status" value="1"/>
</dbReference>
<keyword evidence="4" id="KW-0479">Metal-binding</keyword>
<keyword evidence="4" id="KW-0862">Zinc</keyword>
<reference evidence="7 8" key="1">
    <citation type="journal article" date="2013" name="PLoS Genet.">
        <title>Distinctive expansion of potential virulence genes in the genome of the oomycete fish pathogen Saprolegnia parasitica.</title>
        <authorList>
            <person name="Jiang R.H."/>
            <person name="de Bruijn I."/>
            <person name="Haas B.J."/>
            <person name="Belmonte R."/>
            <person name="Lobach L."/>
            <person name="Christie J."/>
            <person name="van den Ackerveken G."/>
            <person name="Bottin A."/>
            <person name="Bulone V."/>
            <person name="Diaz-Moreno S.M."/>
            <person name="Dumas B."/>
            <person name="Fan L."/>
            <person name="Gaulin E."/>
            <person name="Govers F."/>
            <person name="Grenville-Briggs L.J."/>
            <person name="Horner N.R."/>
            <person name="Levin J.Z."/>
            <person name="Mammella M."/>
            <person name="Meijer H.J."/>
            <person name="Morris P."/>
            <person name="Nusbaum C."/>
            <person name="Oome S."/>
            <person name="Phillips A.J."/>
            <person name="van Rooyen D."/>
            <person name="Rzeszutek E."/>
            <person name="Saraiva M."/>
            <person name="Secombes C.J."/>
            <person name="Seidl M.F."/>
            <person name="Snel B."/>
            <person name="Stassen J.H."/>
            <person name="Sykes S."/>
            <person name="Tripathy S."/>
            <person name="van den Berg H."/>
            <person name="Vega-Arreguin J.C."/>
            <person name="Wawra S."/>
            <person name="Young S.K."/>
            <person name="Zeng Q."/>
            <person name="Dieguez-Uribeondo J."/>
            <person name="Russ C."/>
            <person name="Tyler B.M."/>
            <person name="van West P."/>
        </authorList>
    </citation>
    <scope>NUCLEOTIDE SEQUENCE [LARGE SCALE GENOMIC DNA]</scope>
    <source>
        <strain evidence="7 8">CBS 223.65</strain>
    </source>
</reference>
<evidence type="ECO:0000256" key="2">
    <source>
        <dbReference type="ARBA" id="ARBA00023043"/>
    </source>
</evidence>
<gene>
    <name evidence="7" type="ORF">SPRG_19720</name>
</gene>
<organism evidence="7 8">
    <name type="scientific">Saprolegnia parasitica (strain CBS 223.65)</name>
    <dbReference type="NCBI Taxonomy" id="695850"/>
    <lineage>
        <taxon>Eukaryota</taxon>
        <taxon>Sar</taxon>
        <taxon>Stramenopiles</taxon>
        <taxon>Oomycota</taxon>
        <taxon>Saprolegniomycetes</taxon>
        <taxon>Saprolegniales</taxon>
        <taxon>Saprolegniaceae</taxon>
        <taxon>Saprolegnia</taxon>
    </lineage>
</organism>
<dbReference type="GeneID" id="24141010"/>
<dbReference type="OMA" id="YAMVLRT"/>
<dbReference type="PROSITE" id="PS50297">
    <property type="entry name" value="ANK_REP_REGION"/>
    <property type="match status" value="2"/>
</dbReference>
<dbReference type="AlphaFoldDB" id="A0A067CH68"/>
<evidence type="ECO:0000259" key="6">
    <source>
        <dbReference type="PROSITE" id="PS50089"/>
    </source>
</evidence>
<dbReference type="PROSITE" id="PS50089">
    <property type="entry name" value="ZF_RING_2"/>
    <property type="match status" value="1"/>
</dbReference>
<feature type="domain" description="RING-type" evidence="6">
    <location>
        <begin position="487"/>
        <end position="527"/>
    </location>
</feature>
<dbReference type="GO" id="GO:0008270">
    <property type="term" value="F:zinc ion binding"/>
    <property type="evidence" value="ECO:0007669"/>
    <property type="project" value="UniProtKB-KW"/>
</dbReference>
<dbReference type="OrthoDB" id="10038642at2759"/>
<dbReference type="STRING" id="695850.A0A067CH68"/>
<dbReference type="KEGG" id="spar:SPRG_19720"/>
<feature type="repeat" description="ANK" evidence="3">
    <location>
        <begin position="115"/>
        <end position="147"/>
    </location>
</feature>
<dbReference type="SUPFAM" id="SSF57850">
    <property type="entry name" value="RING/U-box"/>
    <property type="match status" value="1"/>
</dbReference>
<dbReference type="RefSeq" id="XP_012199539.1">
    <property type="nucleotide sequence ID" value="XM_012344149.1"/>
</dbReference>
<dbReference type="PANTHER" id="PTHR24178:SF9">
    <property type="entry name" value="ANK_REP_REGION DOMAIN-CONTAINING PROTEIN"/>
    <property type="match status" value="1"/>
</dbReference>
<dbReference type="SMART" id="SM00184">
    <property type="entry name" value="RING"/>
    <property type="match status" value="1"/>
</dbReference>
<feature type="compositionally biased region" description="Low complexity" evidence="5">
    <location>
        <begin position="366"/>
        <end position="375"/>
    </location>
</feature>
<dbReference type="PANTHER" id="PTHR24178">
    <property type="entry name" value="MOLTING PROTEIN MLT-4"/>
    <property type="match status" value="1"/>
</dbReference>
<feature type="repeat" description="ANK" evidence="3">
    <location>
        <begin position="148"/>
        <end position="169"/>
    </location>
</feature>
<dbReference type="SMART" id="SM00248">
    <property type="entry name" value="ANK"/>
    <property type="match status" value="2"/>
</dbReference>
<name>A0A067CH68_SAPPC</name>
<dbReference type="Pfam" id="PF13920">
    <property type="entry name" value="zf-C3HC4_3"/>
    <property type="match status" value="1"/>
</dbReference>
<evidence type="ECO:0000256" key="5">
    <source>
        <dbReference type="SAM" id="MobiDB-lite"/>
    </source>
</evidence>
<dbReference type="SUPFAM" id="SSF48403">
    <property type="entry name" value="Ankyrin repeat"/>
    <property type="match status" value="1"/>
</dbReference>
<dbReference type="PROSITE" id="PS50088">
    <property type="entry name" value="ANK_REPEAT"/>
    <property type="match status" value="2"/>
</dbReference>
<keyword evidence="4" id="KW-0863">Zinc-finger</keyword>
<dbReference type="InterPro" id="IPR013083">
    <property type="entry name" value="Znf_RING/FYVE/PHD"/>
</dbReference>
<evidence type="ECO:0000256" key="1">
    <source>
        <dbReference type="ARBA" id="ARBA00022737"/>
    </source>
</evidence>
<evidence type="ECO:0000313" key="8">
    <source>
        <dbReference type="Proteomes" id="UP000030745"/>
    </source>
</evidence>
<dbReference type="Proteomes" id="UP000030745">
    <property type="component" value="Unassembled WGS sequence"/>
</dbReference>
<dbReference type="VEuPathDB" id="FungiDB:SPRG_19720"/>
<dbReference type="Gene3D" id="1.25.40.20">
    <property type="entry name" value="Ankyrin repeat-containing domain"/>
    <property type="match status" value="1"/>
</dbReference>
<protein>
    <recommendedName>
        <fullName evidence="6">RING-type domain-containing protein</fullName>
    </recommendedName>
</protein>
<keyword evidence="2 3" id="KW-0040">ANK repeat</keyword>
<feature type="region of interest" description="Disordered" evidence="5">
    <location>
        <begin position="358"/>
        <end position="431"/>
    </location>
</feature>
<evidence type="ECO:0000256" key="4">
    <source>
        <dbReference type="PROSITE-ProRule" id="PRU00175"/>
    </source>
</evidence>
<evidence type="ECO:0000313" key="7">
    <source>
        <dbReference type="EMBL" id="KDO29838.1"/>
    </source>
</evidence>
<keyword evidence="1" id="KW-0677">Repeat</keyword>